<gene>
    <name evidence="1" type="ORF">TRIUR3_03264</name>
</gene>
<dbReference type="EMBL" id="KD156626">
    <property type="protein sequence ID" value="EMS56535.1"/>
    <property type="molecule type" value="Genomic_DNA"/>
</dbReference>
<accession>M7ZW10</accession>
<dbReference type="AlphaFoldDB" id="M7ZW10"/>
<proteinExistence type="predicted"/>
<protein>
    <submittedName>
        <fullName evidence="1">Uncharacterized protein</fullName>
    </submittedName>
</protein>
<sequence>MALEIELDDMAVSAIDIIVLMAEQGMKQDDTPYMTRFYDCCGAEDPDAPSSYLSKPM</sequence>
<organism evidence="1">
    <name type="scientific">Triticum urartu</name>
    <name type="common">Red wild einkorn</name>
    <name type="synonym">Crithodium urartu</name>
    <dbReference type="NCBI Taxonomy" id="4572"/>
    <lineage>
        <taxon>Eukaryota</taxon>
        <taxon>Viridiplantae</taxon>
        <taxon>Streptophyta</taxon>
        <taxon>Embryophyta</taxon>
        <taxon>Tracheophyta</taxon>
        <taxon>Spermatophyta</taxon>
        <taxon>Magnoliopsida</taxon>
        <taxon>Liliopsida</taxon>
        <taxon>Poales</taxon>
        <taxon>Poaceae</taxon>
        <taxon>BOP clade</taxon>
        <taxon>Pooideae</taxon>
        <taxon>Triticodae</taxon>
        <taxon>Triticeae</taxon>
        <taxon>Triticinae</taxon>
        <taxon>Triticum</taxon>
    </lineage>
</organism>
<name>M7ZW10_TRIUA</name>
<evidence type="ECO:0000313" key="1">
    <source>
        <dbReference type="EMBL" id="EMS56535.1"/>
    </source>
</evidence>
<reference evidence="1" key="1">
    <citation type="journal article" date="2013" name="Nature">
        <title>Draft genome of the wheat A-genome progenitor Triticum urartu.</title>
        <authorList>
            <person name="Ling H.Q."/>
            <person name="Zhao S."/>
            <person name="Liu D."/>
            <person name="Wang J."/>
            <person name="Sun H."/>
            <person name="Zhang C."/>
            <person name="Fan H."/>
            <person name="Li D."/>
            <person name="Dong L."/>
            <person name="Tao Y."/>
            <person name="Gao C."/>
            <person name="Wu H."/>
            <person name="Li Y."/>
            <person name="Cui Y."/>
            <person name="Guo X."/>
            <person name="Zheng S."/>
            <person name="Wang B."/>
            <person name="Yu K."/>
            <person name="Liang Q."/>
            <person name="Yang W."/>
            <person name="Lou X."/>
            <person name="Chen J."/>
            <person name="Feng M."/>
            <person name="Jian J."/>
            <person name="Zhang X."/>
            <person name="Luo G."/>
            <person name="Jiang Y."/>
            <person name="Liu J."/>
            <person name="Wang Z."/>
            <person name="Sha Y."/>
            <person name="Zhang B."/>
            <person name="Wu H."/>
            <person name="Tang D."/>
            <person name="Shen Q."/>
            <person name="Xue P."/>
            <person name="Zou S."/>
            <person name="Wang X."/>
            <person name="Liu X."/>
            <person name="Wang F."/>
            <person name="Yang Y."/>
            <person name="An X."/>
            <person name="Dong Z."/>
            <person name="Zhang K."/>
            <person name="Zhang X."/>
            <person name="Luo M.C."/>
            <person name="Dvorak J."/>
            <person name="Tong Y."/>
            <person name="Wang J."/>
            <person name="Yang H."/>
            <person name="Li Z."/>
            <person name="Wang D."/>
            <person name="Zhang A."/>
            <person name="Wang J."/>
        </authorList>
    </citation>
    <scope>NUCLEOTIDE SEQUENCE</scope>
</reference>